<feature type="compositionally biased region" description="Polar residues" evidence="8">
    <location>
        <begin position="1"/>
        <end position="13"/>
    </location>
</feature>
<dbReference type="InterPro" id="IPR037272">
    <property type="entry name" value="SNS_sf"/>
</dbReference>
<dbReference type="PANTHER" id="PTHR11616:SF233">
    <property type="entry name" value="TRANSPORTER"/>
    <property type="match status" value="1"/>
</dbReference>
<keyword evidence="6" id="KW-0479">Metal-binding</keyword>
<evidence type="ECO:0000256" key="2">
    <source>
        <dbReference type="ARBA" id="ARBA00022448"/>
    </source>
</evidence>
<evidence type="ECO:0000256" key="9">
    <source>
        <dbReference type="SAM" id="Phobius"/>
    </source>
</evidence>
<evidence type="ECO:0000256" key="1">
    <source>
        <dbReference type="ARBA" id="ARBA00004141"/>
    </source>
</evidence>
<reference evidence="10" key="1">
    <citation type="submission" date="2025-08" db="UniProtKB">
        <authorList>
            <consortium name="Ensembl"/>
        </authorList>
    </citation>
    <scope>IDENTIFICATION</scope>
</reference>
<dbReference type="PROSITE" id="PS00610">
    <property type="entry name" value="NA_NEUROTRAN_SYMP_1"/>
    <property type="match status" value="1"/>
</dbReference>
<comment type="similarity">
    <text evidence="7">Belongs to the sodium:neurotransmitter symporter (SNF) (TC 2.A.22) family.</text>
</comment>
<dbReference type="PANTHER" id="PTHR11616">
    <property type="entry name" value="SODIUM/CHLORIDE DEPENDENT TRANSPORTER"/>
    <property type="match status" value="1"/>
</dbReference>
<reference evidence="10" key="2">
    <citation type="submission" date="2025-09" db="UniProtKB">
        <authorList>
            <consortium name="Ensembl"/>
        </authorList>
    </citation>
    <scope>IDENTIFICATION</scope>
</reference>
<feature type="transmembrane region" description="Helical" evidence="9">
    <location>
        <begin position="462"/>
        <end position="486"/>
    </location>
</feature>
<feature type="transmembrane region" description="Helical" evidence="9">
    <location>
        <begin position="82"/>
        <end position="103"/>
    </location>
</feature>
<keyword evidence="4 9" id="KW-1133">Transmembrane helix</keyword>
<keyword evidence="2 7" id="KW-0813">Transport</keyword>
<accession>A0A673G2M9</accession>
<keyword evidence="11" id="KW-1185">Reference proteome</keyword>
<dbReference type="Pfam" id="PF00209">
    <property type="entry name" value="SNF"/>
    <property type="match status" value="2"/>
</dbReference>
<dbReference type="GO" id="GO:0046872">
    <property type="term" value="F:metal ion binding"/>
    <property type="evidence" value="ECO:0007669"/>
    <property type="project" value="UniProtKB-KW"/>
</dbReference>
<protein>
    <recommendedName>
        <fullName evidence="7">Transporter</fullName>
    </recommendedName>
</protein>
<dbReference type="PRINTS" id="PR00176">
    <property type="entry name" value="NANEUSMPORT"/>
</dbReference>
<evidence type="ECO:0000313" key="10">
    <source>
        <dbReference type="Ensembl" id="ENSSRHP00000006095.1"/>
    </source>
</evidence>
<dbReference type="AlphaFoldDB" id="A0A673G2M9"/>
<feature type="transmembrane region" description="Helical" evidence="9">
    <location>
        <begin position="52"/>
        <end position="70"/>
    </location>
</feature>
<feature type="transmembrane region" description="Helical" evidence="9">
    <location>
        <begin position="381"/>
        <end position="398"/>
    </location>
</feature>
<evidence type="ECO:0000256" key="6">
    <source>
        <dbReference type="PIRSR" id="PIRSR600175-1"/>
    </source>
</evidence>
<dbReference type="GO" id="GO:0005886">
    <property type="term" value="C:plasma membrane"/>
    <property type="evidence" value="ECO:0007669"/>
    <property type="project" value="TreeGrafter"/>
</dbReference>
<dbReference type="PROSITE" id="PS50267">
    <property type="entry name" value="NA_NEUROTRAN_SYMP_3"/>
    <property type="match status" value="1"/>
</dbReference>
<dbReference type="GO" id="GO:0015293">
    <property type="term" value="F:symporter activity"/>
    <property type="evidence" value="ECO:0007669"/>
    <property type="project" value="UniProtKB-KW"/>
</dbReference>
<feature type="binding site" evidence="6">
    <location>
        <position position="65"/>
    </location>
    <ligand>
        <name>Na(+)</name>
        <dbReference type="ChEBI" id="CHEBI:29101"/>
        <label>1</label>
    </ligand>
</feature>
<dbReference type="GO" id="GO:0035725">
    <property type="term" value="P:sodium ion transmembrane transport"/>
    <property type="evidence" value="ECO:0007669"/>
    <property type="project" value="TreeGrafter"/>
</dbReference>
<keyword evidence="5 9" id="KW-0472">Membrane</keyword>
<evidence type="ECO:0000256" key="8">
    <source>
        <dbReference type="SAM" id="MobiDB-lite"/>
    </source>
</evidence>
<feature type="region of interest" description="Disordered" evidence="8">
    <location>
        <begin position="1"/>
        <end position="26"/>
    </location>
</feature>
<feature type="binding site" evidence="6">
    <location>
        <position position="315"/>
    </location>
    <ligand>
        <name>Na(+)</name>
        <dbReference type="ChEBI" id="CHEBI:29101"/>
        <label>1</label>
    </ligand>
</feature>
<sequence length="557" mass="61669">MDKQAVSVSQMTSEKPPLPVDSQRDETEAGLGVEQEVALEAARDGWDSKVEYFLAQVGFSVGLGNVWRFPYLCHQNGGGAFILLYVLLMVLVGVPLFFMELAAGQSIRQGSIGVWRHISPKLVGIGYSSCVVCFFVALYYNVIIGWSIFYLGSSFQYPLPWENCPTEGNSTVKECAASSPTAYFWYRKALDITDSIDETGEFNPIITGCLLAAWVIVCLAMYKGIKSTGKVMYFSSVFPYVVLLCFLIRGVTLDGASEGIKFMFYPRVFKVCDLVFLSQGVEGTGLAFIAFTEAMTLFPGSPFWSALFFLMLLSLGLSTMFGTMAGILTPLMDTFKTLRNHKFLFTACSCVVGFLIGLTFTQRCGNYFVTMFDDYSATLPLIIVVIFQTLSVAWVYGADRFLEDLKRMLDRPVPVVYKYLWKYVCPAAMLGLLGASLLKMILERPTYTAWNREKASKENLPYPGWALAVLSTLIIVAFLPVPIGFIHSLLLERLGQSPADTEAGYVPCATTDIDLTPLSTLPPSGDDPNSFSPLLYENHDSRLPNGHIEHFESSSVL</sequence>
<dbReference type="SUPFAM" id="SSF161070">
    <property type="entry name" value="SNF-like"/>
    <property type="match status" value="1"/>
</dbReference>
<organism evidence="10 11">
    <name type="scientific">Sinocyclocheilus rhinocerous</name>
    <dbReference type="NCBI Taxonomy" id="307959"/>
    <lineage>
        <taxon>Eukaryota</taxon>
        <taxon>Metazoa</taxon>
        <taxon>Chordata</taxon>
        <taxon>Craniata</taxon>
        <taxon>Vertebrata</taxon>
        <taxon>Euteleostomi</taxon>
        <taxon>Actinopterygii</taxon>
        <taxon>Neopterygii</taxon>
        <taxon>Teleostei</taxon>
        <taxon>Ostariophysi</taxon>
        <taxon>Cypriniformes</taxon>
        <taxon>Cyprinidae</taxon>
        <taxon>Cyprininae</taxon>
        <taxon>Sinocyclocheilus</taxon>
    </lineage>
</organism>
<feature type="transmembrane region" description="Helical" evidence="9">
    <location>
        <begin position="419"/>
        <end position="442"/>
    </location>
</feature>
<dbReference type="GO" id="GO:0006865">
    <property type="term" value="P:amino acid transport"/>
    <property type="evidence" value="ECO:0007669"/>
    <property type="project" value="TreeGrafter"/>
</dbReference>
<comment type="subcellular location">
    <subcellularLocation>
        <location evidence="1">Membrane</location>
        <topology evidence="1">Multi-pass membrane protein</topology>
    </subcellularLocation>
</comment>
<feature type="binding site" evidence="6">
    <location>
        <position position="61"/>
    </location>
    <ligand>
        <name>Na(+)</name>
        <dbReference type="ChEBI" id="CHEBI:29101"/>
        <label>1</label>
    </ligand>
</feature>
<gene>
    <name evidence="10" type="primary">LOC107753064</name>
</gene>
<proteinExistence type="inferred from homology"/>
<feature type="transmembrane region" description="Helical" evidence="9">
    <location>
        <begin position="303"/>
        <end position="331"/>
    </location>
</feature>
<feature type="binding site" evidence="6">
    <location>
        <position position="278"/>
    </location>
    <ligand>
        <name>Na(+)</name>
        <dbReference type="ChEBI" id="CHEBI:29101"/>
        <label>1</label>
    </ligand>
</feature>
<keyword evidence="7" id="KW-0769">Symport</keyword>
<feature type="transmembrane region" description="Helical" evidence="9">
    <location>
        <begin position="124"/>
        <end position="151"/>
    </location>
</feature>
<dbReference type="Ensembl" id="ENSSRHT00000006313.1">
    <property type="protein sequence ID" value="ENSSRHP00000006095.1"/>
    <property type="gene ID" value="ENSSRHG00000003752.1"/>
</dbReference>
<evidence type="ECO:0000313" key="11">
    <source>
        <dbReference type="Proteomes" id="UP000472270"/>
    </source>
</evidence>
<name>A0A673G2M9_9TELE</name>
<dbReference type="Proteomes" id="UP000472270">
    <property type="component" value="Unassembled WGS sequence"/>
</dbReference>
<evidence type="ECO:0000256" key="4">
    <source>
        <dbReference type="ARBA" id="ARBA00022989"/>
    </source>
</evidence>
<evidence type="ECO:0000256" key="5">
    <source>
        <dbReference type="ARBA" id="ARBA00023136"/>
    </source>
</evidence>
<keyword evidence="3 7" id="KW-0812">Transmembrane</keyword>
<feature type="binding site" evidence="6">
    <location>
        <position position="58"/>
    </location>
    <ligand>
        <name>Na(+)</name>
        <dbReference type="ChEBI" id="CHEBI:29101"/>
        <label>1</label>
    </ligand>
</feature>
<keyword evidence="6" id="KW-0915">Sodium</keyword>
<feature type="transmembrane region" description="Helical" evidence="9">
    <location>
        <begin position="343"/>
        <end position="361"/>
    </location>
</feature>
<feature type="transmembrane region" description="Helical" evidence="9">
    <location>
        <begin position="202"/>
        <end position="222"/>
    </location>
</feature>
<dbReference type="PROSITE" id="PS00754">
    <property type="entry name" value="NA_NEUROTRAN_SYMP_2"/>
    <property type="match status" value="1"/>
</dbReference>
<dbReference type="InterPro" id="IPR000175">
    <property type="entry name" value="Na/ntran_symport"/>
</dbReference>
<feature type="transmembrane region" description="Helical" evidence="9">
    <location>
        <begin position="231"/>
        <end position="251"/>
    </location>
</feature>
<evidence type="ECO:0000256" key="7">
    <source>
        <dbReference type="RuleBase" id="RU003732"/>
    </source>
</evidence>
<evidence type="ECO:0000256" key="3">
    <source>
        <dbReference type="ARBA" id="ARBA00022692"/>
    </source>
</evidence>